<dbReference type="PANTHER" id="PTHR30055">
    <property type="entry name" value="HTH-TYPE TRANSCRIPTIONAL REGULATOR RUTR"/>
    <property type="match status" value="1"/>
</dbReference>
<gene>
    <name evidence="6" type="ORF">HNR67_005311</name>
</gene>
<dbReference type="InterPro" id="IPR009057">
    <property type="entry name" value="Homeodomain-like_sf"/>
</dbReference>
<feature type="DNA-binding region" description="H-T-H motif" evidence="4">
    <location>
        <begin position="39"/>
        <end position="58"/>
    </location>
</feature>
<dbReference type="Pfam" id="PF00440">
    <property type="entry name" value="TetR_N"/>
    <property type="match status" value="1"/>
</dbReference>
<dbReference type="GO" id="GO:0003700">
    <property type="term" value="F:DNA-binding transcription factor activity"/>
    <property type="evidence" value="ECO:0007669"/>
    <property type="project" value="TreeGrafter"/>
</dbReference>
<dbReference type="InterPro" id="IPR001647">
    <property type="entry name" value="HTH_TetR"/>
</dbReference>
<organism evidence="6 7">
    <name type="scientific">Crossiella cryophila</name>
    <dbReference type="NCBI Taxonomy" id="43355"/>
    <lineage>
        <taxon>Bacteria</taxon>
        <taxon>Bacillati</taxon>
        <taxon>Actinomycetota</taxon>
        <taxon>Actinomycetes</taxon>
        <taxon>Pseudonocardiales</taxon>
        <taxon>Pseudonocardiaceae</taxon>
        <taxon>Crossiella</taxon>
    </lineage>
</organism>
<evidence type="ECO:0000256" key="4">
    <source>
        <dbReference type="PROSITE-ProRule" id="PRU00335"/>
    </source>
</evidence>
<feature type="domain" description="HTH tetR-type" evidence="5">
    <location>
        <begin position="16"/>
        <end position="76"/>
    </location>
</feature>
<dbReference type="RefSeq" id="WP_185004968.1">
    <property type="nucleotide sequence ID" value="NZ_BAAAUI010000025.1"/>
</dbReference>
<protein>
    <submittedName>
        <fullName evidence="6">AcrR family transcriptional regulator</fullName>
    </submittedName>
</protein>
<reference evidence="6 7" key="1">
    <citation type="submission" date="2020-08" db="EMBL/GenBank/DDBJ databases">
        <title>Sequencing the genomes of 1000 actinobacteria strains.</title>
        <authorList>
            <person name="Klenk H.-P."/>
        </authorList>
    </citation>
    <scope>NUCLEOTIDE SEQUENCE [LARGE SCALE GENOMIC DNA]</scope>
    <source>
        <strain evidence="6 7">DSM 44230</strain>
    </source>
</reference>
<evidence type="ECO:0000256" key="2">
    <source>
        <dbReference type="ARBA" id="ARBA00023125"/>
    </source>
</evidence>
<dbReference type="PANTHER" id="PTHR30055:SF151">
    <property type="entry name" value="TRANSCRIPTIONAL REGULATORY PROTEIN"/>
    <property type="match status" value="1"/>
</dbReference>
<dbReference type="InterPro" id="IPR050109">
    <property type="entry name" value="HTH-type_TetR-like_transc_reg"/>
</dbReference>
<name>A0A7W7FW43_9PSEU</name>
<accession>A0A7W7FW43</accession>
<dbReference type="PRINTS" id="PR00455">
    <property type="entry name" value="HTHTETR"/>
</dbReference>
<dbReference type="Gene3D" id="1.10.357.10">
    <property type="entry name" value="Tetracycline Repressor, domain 2"/>
    <property type="match status" value="1"/>
</dbReference>
<comment type="caution">
    <text evidence="6">The sequence shown here is derived from an EMBL/GenBank/DDBJ whole genome shotgun (WGS) entry which is preliminary data.</text>
</comment>
<dbReference type="SUPFAM" id="SSF46689">
    <property type="entry name" value="Homeodomain-like"/>
    <property type="match status" value="1"/>
</dbReference>
<dbReference type="AlphaFoldDB" id="A0A7W7FW43"/>
<keyword evidence="1" id="KW-0805">Transcription regulation</keyword>
<keyword evidence="2 4" id="KW-0238">DNA-binding</keyword>
<dbReference type="GO" id="GO:0000976">
    <property type="term" value="F:transcription cis-regulatory region binding"/>
    <property type="evidence" value="ECO:0007669"/>
    <property type="project" value="TreeGrafter"/>
</dbReference>
<keyword evidence="3" id="KW-0804">Transcription</keyword>
<evidence type="ECO:0000256" key="3">
    <source>
        <dbReference type="ARBA" id="ARBA00023163"/>
    </source>
</evidence>
<keyword evidence="7" id="KW-1185">Reference proteome</keyword>
<evidence type="ECO:0000259" key="5">
    <source>
        <dbReference type="PROSITE" id="PS50977"/>
    </source>
</evidence>
<dbReference type="EMBL" id="JACHMH010000001">
    <property type="protein sequence ID" value="MBB4679193.1"/>
    <property type="molecule type" value="Genomic_DNA"/>
</dbReference>
<dbReference type="PROSITE" id="PS50977">
    <property type="entry name" value="HTH_TETR_2"/>
    <property type="match status" value="1"/>
</dbReference>
<evidence type="ECO:0000256" key="1">
    <source>
        <dbReference type="ARBA" id="ARBA00023015"/>
    </source>
</evidence>
<evidence type="ECO:0000313" key="7">
    <source>
        <dbReference type="Proteomes" id="UP000533598"/>
    </source>
</evidence>
<evidence type="ECO:0000313" key="6">
    <source>
        <dbReference type="EMBL" id="MBB4679193.1"/>
    </source>
</evidence>
<sequence>MTPGGQQPRRPGRPARLTREAVVAAAVAIATEEGLAGVSMRRVAERMRCSPMALYRHIKDKEELVELVRTRLPDDHSKR</sequence>
<proteinExistence type="predicted"/>
<dbReference type="Proteomes" id="UP000533598">
    <property type="component" value="Unassembled WGS sequence"/>
</dbReference>